<protein>
    <recommendedName>
        <fullName evidence="3">Tetratricopeptide repeat-containing protein</fullName>
    </recommendedName>
</protein>
<dbReference type="SUPFAM" id="SSF48452">
    <property type="entry name" value="TPR-like"/>
    <property type="match status" value="1"/>
</dbReference>
<dbReference type="Proteomes" id="UP000605670">
    <property type="component" value="Unassembled WGS sequence"/>
</dbReference>
<gene>
    <name evidence="1" type="ORF">GCM10011366_02730</name>
</gene>
<dbReference type="InterPro" id="IPR011990">
    <property type="entry name" value="TPR-like_helical_dom_sf"/>
</dbReference>
<organism evidence="1 2">
    <name type="scientific">Ornithinimicrobium tianjinense</name>
    <dbReference type="NCBI Taxonomy" id="1195761"/>
    <lineage>
        <taxon>Bacteria</taxon>
        <taxon>Bacillati</taxon>
        <taxon>Actinomycetota</taxon>
        <taxon>Actinomycetes</taxon>
        <taxon>Micrococcales</taxon>
        <taxon>Ornithinimicrobiaceae</taxon>
        <taxon>Ornithinimicrobium</taxon>
    </lineage>
</organism>
<evidence type="ECO:0000313" key="1">
    <source>
        <dbReference type="EMBL" id="GGF38621.1"/>
    </source>
</evidence>
<evidence type="ECO:0008006" key="3">
    <source>
        <dbReference type="Google" id="ProtNLM"/>
    </source>
</evidence>
<reference evidence="1" key="1">
    <citation type="journal article" date="2014" name="Int. J. Syst. Evol. Microbiol.">
        <title>Complete genome sequence of Corynebacterium casei LMG S-19264T (=DSM 44701T), isolated from a smear-ripened cheese.</title>
        <authorList>
            <consortium name="US DOE Joint Genome Institute (JGI-PGF)"/>
            <person name="Walter F."/>
            <person name="Albersmeier A."/>
            <person name="Kalinowski J."/>
            <person name="Ruckert C."/>
        </authorList>
    </citation>
    <scope>NUCLEOTIDE SEQUENCE</scope>
    <source>
        <strain evidence="1">CGMCC 1.12160</strain>
    </source>
</reference>
<dbReference type="RefSeq" id="WP_229734777.1">
    <property type="nucleotide sequence ID" value="NZ_BAABKH010000010.1"/>
</dbReference>
<name>A0A917BDD5_9MICO</name>
<evidence type="ECO:0000313" key="2">
    <source>
        <dbReference type="Proteomes" id="UP000605670"/>
    </source>
</evidence>
<reference evidence="1" key="2">
    <citation type="submission" date="2020-09" db="EMBL/GenBank/DDBJ databases">
        <authorList>
            <person name="Sun Q."/>
            <person name="Zhou Y."/>
        </authorList>
    </citation>
    <scope>NUCLEOTIDE SEQUENCE</scope>
    <source>
        <strain evidence="1">CGMCC 1.12160</strain>
    </source>
</reference>
<proteinExistence type="predicted"/>
<dbReference type="EMBL" id="BMEM01000001">
    <property type="protein sequence ID" value="GGF38621.1"/>
    <property type="molecule type" value="Genomic_DNA"/>
</dbReference>
<dbReference type="Gene3D" id="1.25.40.10">
    <property type="entry name" value="Tetratricopeptide repeat domain"/>
    <property type="match status" value="1"/>
</dbReference>
<accession>A0A917BDD5</accession>
<comment type="caution">
    <text evidence="1">The sequence shown here is derived from an EMBL/GenBank/DDBJ whole genome shotgun (WGS) entry which is preliminary data.</text>
</comment>
<keyword evidence="2" id="KW-1185">Reference proteome</keyword>
<dbReference type="Pfam" id="PF14559">
    <property type="entry name" value="TPR_19"/>
    <property type="match status" value="1"/>
</dbReference>
<sequence length="134" mass="14855">MSENFEDMLKGLTGTPSEELPAIELPEDQELDDHARYDRATFAFETKSYAYAATLLEPLVESNPGNSEIVLLLARTYYHAARLGPAEALLRDMIDRWPGDAYAHLLLARTLQRAGRAEEGAPYLKIAEAMGLDG</sequence>
<dbReference type="AlphaFoldDB" id="A0A917BDD5"/>